<dbReference type="Gene3D" id="3.40.630.190">
    <property type="entry name" value="LCP protein"/>
    <property type="match status" value="1"/>
</dbReference>
<reference evidence="2 3" key="1">
    <citation type="journal article" date="2012" name="Front. Microbiol.">
        <title>Redundancy and modularity in membrane-associated dissimilatory nitrate reduction in Bacillus.</title>
        <authorList>
            <person name="Heylen K."/>
            <person name="Keltjens J."/>
        </authorList>
    </citation>
    <scope>NUCLEOTIDE SEQUENCE [LARGE SCALE GENOMIC DNA]</scope>
    <source>
        <strain evidence="2 3">LMG 9581</strain>
    </source>
</reference>
<dbReference type="Proteomes" id="UP000006315">
    <property type="component" value="Unassembled WGS sequence"/>
</dbReference>
<keyword evidence="1" id="KW-0472">Membrane</keyword>
<keyword evidence="1" id="KW-1133">Transmembrane helix</keyword>
<dbReference type="EMBL" id="AJLR01000042">
    <property type="protein sequence ID" value="EKN68097.1"/>
    <property type="molecule type" value="Genomic_DNA"/>
</dbReference>
<comment type="caution">
    <text evidence="2">The sequence shown here is derived from an EMBL/GenBank/DDBJ whole genome shotgun (WGS) entry which is preliminary data.</text>
</comment>
<evidence type="ECO:0000313" key="2">
    <source>
        <dbReference type="EMBL" id="EKN68097.1"/>
    </source>
</evidence>
<dbReference type="AlphaFoldDB" id="K6D6G3"/>
<evidence type="ECO:0000256" key="1">
    <source>
        <dbReference type="SAM" id="Phobius"/>
    </source>
</evidence>
<sequence>MKRSQTSISKLLRNIFLLAVILGITIATYSIYQYNQNLPKILGVADPYIDTNVDASTILAIGKGLIAGKSQPVETIRIPINDSYVNDRVKVGAVLKIDFNKNKQALTDFLAEDTESNLE</sequence>
<dbReference type="STRING" id="1131731.BAZO_06274"/>
<accession>K6D6G3</accession>
<keyword evidence="1" id="KW-0812">Transmembrane</keyword>
<organism evidence="2 3">
    <name type="scientific">Schinkia azotoformans LMG 9581</name>
    <dbReference type="NCBI Taxonomy" id="1131731"/>
    <lineage>
        <taxon>Bacteria</taxon>
        <taxon>Bacillati</taxon>
        <taxon>Bacillota</taxon>
        <taxon>Bacilli</taxon>
        <taxon>Bacillales</taxon>
        <taxon>Bacillaceae</taxon>
        <taxon>Calidifontibacillus/Schinkia group</taxon>
        <taxon>Schinkia</taxon>
    </lineage>
</organism>
<feature type="transmembrane region" description="Helical" evidence="1">
    <location>
        <begin position="12"/>
        <end position="32"/>
    </location>
</feature>
<dbReference type="RefSeq" id="WP_003330474.1">
    <property type="nucleotide sequence ID" value="NZ_AJLR01000042.1"/>
</dbReference>
<keyword evidence="3" id="KW-1185">Reference proteome</keyword>
<dbReference type="PATRIC" id="fig|1131731.3.peg.1313"/>
<proteinExistence type="predicted"/>
<name>K6D6G3_SCHAZ</name>
<evidence type="ECO:0000313" key="3">
    <source>
        <dbReference type="Proteomes" id="UP000006315"/>
    </source>
</evidence>
<protein>
    <submittedName>
        <fullName evidence="2">Uncharacterized protein</fullName>
    </submittedName>
</protein>
<gene>
    <name evidence="2" type="ORF">BAZO_06274</name>
</gene>